<dbReference type="EMBL" id="PNBX01000086">
    <property type="protein sequence ID" value="TMO65653.1"/>
    <property type="molecule type" value="Genomic_DNA"/>
</dbReference>
<evidence type="ECO:0000313" key="4">
    <source>
        <dbReference type="EMBL" id="TMO65653.1"/>
    </source>
</evidence>
<dbReference type="InterPro" id="IPR050300">
    <property type="entry name" value="GDXG_lipolytic_enzyme"/>
</dbReference>
<comment type="caution">
    <text evidence="4">The sequence shown here is derived from an EMBL/GenBank/DDBJ whole genome shotgun (WGS) entry which is preliminary data.</text>
</comment>
<reference evidence="5" key="2">
    <citation type="submission" date="2019-06" db="EMBL/GenBank/DDBJ databases">
        <title>Co-occurence of chitin degradation, pigmentation and bioactivity in marine Pseudoalteromonas.</title>
        <authorList>
            <person name="Sonnenschein E.C."/>
            <person name="Bech P.K."/>
        </authorList>
    </citation>
    <scope>NUCLEOTIDE SEQUENCE [LARGE SCALE GENOMIC DNA]</scope>
    <source>
        <strain evidence="5">S3790</strain>
    </source>
</reference>
<dbReference type="OrthoDB" id="9771666at2"/>
<dbReference type="Proteomes" id="UP000307217">
    <property type="component" value="Unassembled WGS sequence"/>
</dbReference>
<accession>A0A5S3V4I9</accession>
<sequence>MRQIMKVAMLSALACSASALSAQIPTPNDLLEYYLSEKPYHPNTPFAASMGYLAHYDDKIRELLTAPQPNIELARLSGHAQLCLRAVGSRSSNSLLPTLYKQDGQCTAISALNAKRDWYYTDQQCNHSIEYRQGSDTQYCIRNFDYTARNYGNSRDLNHVQDAWIPGYQSTLPITTLPHSTTQLPLLQRNTYKTTYNKNGACHLEMRVYKKANSHNAIPLMLIHGGGWVARQDTGRSAEVQIAHFTEAGFMVYMPFYRLVSNIGDAGAQCNNVDIEESKQDIKDAFLWAQNNNSNYTTSDKSIRIMGQSAGGHMAVWLSQQFPDKIDKIAPMFPVPDFAHQLQEVQNGSYDKPYIKWMLTQLTGKTSWQDLSMQDPIITNNSLLQSIEIDPDNAPAMFISHAMKDDIVSVSQAMRLCNAASGDIVGGPAQKSSLIFNEQHSITQCNAKSELHLLEFGSHHFDVCYERPCDEGGFQGEQAIKSIMTSMINWLK</sequence>
<evidence type="ECO:0000313" key="5">
    <source>
        <dbReference type="Proteomes" id="UP000307217"/>
    </source>
</evidence>
<evidence type="ECO:0000256" key="1">
    <source>
        <dbReference type="ARBA" id="ARBA00022801"/>
    </source>
</evidence>
<dbReference type="GO" id="GO:0016787">
    <property type="term" value="F:hydrolase activity"/>
    <property type="evidence" value="ECO:0007669"/>
    <property type="project" value="UniProtKB-KW"/>
</dbReference>
<dbReference type="Gene3D" id="3.40.50.1820">
    <property type="entry name" value="alpha/beta hydrolase"/>
    <property type="match status" value="1"/>
</dbReference>
<dbReference type="RefSeq" id="WP_138593036.1">
    <property type="nucleotide sequence ID" value="NZ_PNBX01000086.1"/>
</dbReference>
<feature type="domain" description="BD-FAE-like" evidence="3">
    <location>
        <begin position="207"/>
        <end position="417"/>
    </location>
</feature>
<protein>
    <recommendedName>
        <fullName evidence="3">BD-FAE-like domain-containing protein</fullName>
    </recommendedName>
</protein>
<organism evidence="4 5">
    <name type="scientific">Pseudoalteromonas aurantia</name>
    <dbReference type="NCBI Taxonomy" id="43654"/>
    <lineage>
        <taxon>Bacteria</taxon>
        <taxon>Pseudomonadati</taxon>
        <taxon>Pseudomonadota</taxon>
        <taxon>Gammaproteobacteria</taxon>
        <taxon>Alteromonadales</taxon>
        <taxon>Pseudoalteromonadaceae</taxon>
        <taxon>Pseudoalteromonas</taxon>
    </lineage>
</organism>
<proteinExistence type="predicted"/>
<keyword evidence="2" id="KW-0732">Signal</keyword>
<keyword evidence="1" id="KW-0378">Hydrolase</keyword>
<name>A0A5S3V4I9_9GAMM</name>
<dbReference type="Pfam" id="PF20434">
    <property type="entry name" value="BD-FAE"/>
    <property type="match status" value="1"/>
</dbReference>
<dbReference type="InterPro" id="IPR049492">
    <property type="entry name" value="BD-FAE-like_dom"/>
</dbReference>
<dbReference type="SUPFAM" id="SSF53474">
    <property type="entry name" value="alpha/beta-Hydrolases"/>
    <property type="match status" value="1"/>
</dbReference>
<evidence type="ECO:0000259" key="3">
    <source>
        <dbReference type="Pfam" id="PF20434"/>
    </source>
</evidence>
<feature type="signal peptide" evidence="2">
    <location>
        <begin position="1"/>
        <end position="21"/>
    </location>
</feature>
<evidence type="ECO:0000256" key="2">
    <source>
        <dbReference type="SAM" id="SignalP"/>
    </source>
</evidence>
<dbReference type="PANTHER" id="PTHR48081">
    <property type="entry name" value="AB HYDROLASE SUPERFAMILY PROTEIN C4A8.06C"/>
    <property type="match status" value="1"/>
</dbReference>
<dbReference type="AlphaFoldDB" id="A0A5S3V4I9"/>
<reference evidence="4 5" key="1">
    <citation type="submission" date="2018-01" db="EMBL/GenBank/DDBJ databases">
        <authorList>
            <person name="Paulsen S."/>
            <person name="Gram L.K."/>
        </authorList>
    </citation>
    <scope>NUCLEOTIDE SEQUENCE [LARGE SCALE GENOMIC DNA]</scope>
    <source>
        <strain evidence="4 5">S3790</strain>
    </source>
</reference>
<gene>
    <name evidence="4" type="ORF">CWC19_17410</name>
</gene>
<dbReference type="InterPro" id="IPR029058">
    <property type="entry name" value="AB_hydrolase_fold"/>
</dbReference>
<feature type="chain" id="PRO_5024441841" description="BD-FAE-like domain-containing protein" evidence="2">
    <location>
        <begin position="22"/>
        <end position="492"/>
    </location>
</feature>